<keyword evidence="3 6" id="KW-0479">Metal-binding</keyword>
<dbReference type="InterPro" id="IPR020550">
    <property type="entry name" value="Inositol_monophosphatase_CS"/>
</dbReference>
<proteinExistence type="inferred from homology"/>
<dbReference type="PANTHER" id="PTHR20854">
    <property type="entry name" value="INOSITOL MONOPHOSPHATASE"/>
    <property type="match status" value="1"/>
</dbReference>
<gene>
    <name evidence="8" type="ORF">DFR60_10283</name>
</gene>
<dbReference type="GO" id="GO:0008934">
    <property type="term" value="F:inositol monophosphate 1-phosphatase activity"/>
    <property type="evidence" value="ECO:0007669"/>
    <property type="project" value="InterPro"/>
</dbReference>
<evidence type="ECO:0000313" key="9">
    <source>
        <dbReference type="Proteomes" id="UP000248057"/>
    </source>
</evidence>
<evidence type="ECO:0000313" key="8">
    <source>
        <dbReference type="EMBL" id="PXX55809.1"/>
    </source>
</evidence>
<dbReference type="PRINTS" id="PR00377">
    <property type="entry name" value="IMPHPHTASES"/>
</dbReference>
<dbReference type="Proteomes" id="UP000248057">
    <property type="component" value="Unassembled WGS sequence"/>
</dbReference>
<dbReference type="CDD" id="cd01639">
    <property type="entry name" value="IMPase"/>
    <property type="match status" value="1"/>
</dbReference>
<feature type="binding site" evidence="6">
    <location>
        <position position="84"/>
    </location>
    <ligand>
        <name>Mg(2+)</name>
        <dbReference type="ChEBI" id="CHEBI:18420"/>
        <label>1</label>
        <note>catalytic</note>
    </ligand>
</feature>
<dbReference type="SUPFAM" id="SSF56655">
    <property type="entry name" value="Carbohydrate phosphatase"/>
    <property type="match status" value="1"/>
</dbReference>
<dbReference type="InterPro" id="IPR000760">
    <property type="entry name" value="Inositol_monophosphatase-like"/>
</dbReference>
<sequence length="259" mass="28504">MDAVNINIEELEHHLRQAGKLFQDRTAAGQVQTKGIADYVTAVDYAVQQYIQEHLEVSYPHIQFLSEEKANQEIDQSGLVWVLDPVDGTTNLIHDYHTSCISLALMGGGEVVLGMIYNPYSKELFQAKKGGGSYLNGERITVSGATKMEESLIAIGTSPYHKEMADENFELFKRLFLDCQDIRRSGSAALDLAHVACGRLEGYFEIGLKIWDFAAGMLLVREAGGSVLDYSGAQADTSMVNNIVAGNSEICRLLASKYL</sequence>
<dbReference type="Gene3D" id="3.40.190.80">
    <property type="match status" value="1"/>
</dbReference>
<feature type="binding site" evidence="6">
    <location>
        <position position="67"/>
    </location>
    <ligand>
        <name>Mg(2+)</name>
        <dbReference type="ChEBI" id="CHEBI:18420"/>
        <label>1</label>
        <note>catalytic</note>
    </ligand>
</feature>
<dbReference type="GO" id="GO:0046872">
    <property type="term" value="F:metal ion binding"/>
    <property type="evidence" value="ECO:0007669"/>
    <property type="project" value="UniProtKB-KW"/>
</dbReference>
<dbReference type="GO" id="GO:0046854">
    <property type="term" value="P:phosphatidylinositol phosphate biosynthetic process"/>
    <property type="evidence" value="ECO:0007669"/>
    <property type="project" value="InterPro"/>
</dbReference>
<dbReference type="RefSeq" id="WP_110321688.1">
    <property type="nucleotide sequence ID" value="NZ_QJKD01000002.1"/>
</dbReference>
<evidence type="ECO:0000256" key="2">
    <source>
        <dbReference type="ARBA" id="ARBA00001946"/>
    </source>
</evidence>
<feature type="binding site" evidence="6">
    <location>
        <position position="87"/>
    </location>
    <ligand>
        <name>Mg(2+)</name>
        <dbReference type="ChEBI" id="CHEBI:18420"/>
        <label>1</label>
        <note>catalytic</note>
    </ligand>
</feature>
<feature type="binding site" evidence="6">
    <location>
        <position position="212"/>
    </location>
    <ligand>
        <name>Mg(2+)</name>
        <dbReference type="ChEBI" id="CHEBI:18420"/>
        <label>1</label>
        <note>catalytic</note>
    </ligand>
</feature>
<accession>A0A2V3YC03</accession>
<evidence type="ECO:0000256" key="1">
    <source>
        <dbReference type="ARBA" id="ARBA00001033"/>
    </source>
</evidence>
<keyword evidence="4 7" id="KW-0378">Hydrolase</keyword>
<dbReference type="PRINTS" id="PR01959">
    <property type="entry name" value="SBIMPHPHTASE"/>
</dbReference>
<dbReference type="Pfam" id="PF00459">
    <property type="entry name" value="Inositol_P"/>
    <property type="match status" value="1"/>
</dbReference>
<dbReference type="EC" id="3.1.3.25" evidence="7"/>
<reference evidence="8 9" key="1">
    <citation type="submission" date="2018-05" db="EMBL/GenBank/DDBJ databases">
        <title>Genomic Encyclopedia of Type Strains, Phase IV (KMG-IV): sequencing the most valuable type-strain genomes for metagenomic binning, comparative biology and taxonomic classification.</title>
        <authorList>
            <person name="Goeker M."/>
        </authorList>
    </citation>
    <scope>NUCLEOTIDE SEQUENCE [LARGE SCALE GENOMIC DNA]</scope>
    <source>
        <strain evidence="8 9">DSM 24995</strain>
    </source>
</reference>
<keyword evidence="5 6" id="KW-0460">Magnesium</keyword>
<dbReference type="PROSITE" id="PS00630">
    <property type="entry name" value="IMP_2"/>
    <property type="match status" value="1"/>
</dbReference>
<organism evidence="8 9">
    <name type="scientific">Hungatella effluvii</name>
    <dbReference type="NCBI Taxonomy" id="1096246"/>
    <lineage>
        <taxon>Bacteria</taxon>
        <taxon>Bacillati</taxon>
        <taxon>Bacillota</taxon>
        <taxon>Clostridia</taxon>
        <taxon>Lachnospirales</taxon>
        <taxon>Lachnospiraceae</taxon>
        <taxon>Hungatella</taxon>
    </lineage>
</organism>
<protein>
    <recommendedName>
        <fullName evidence="7">Inositol-1-monophosphatase</fullName>
        <ecNumber evidence="7">3.1.3.25</ecNumber>
    </recommendedName>
</protein>
<comment type="caution">
    <text evidence="8">The sequence shown here is derived from an EMBL/GenBank/DDBJ whole genome shotgun (WGS) entry which is preliminary data.</text>
</comment>
<dbReference type="PANTHER" id="PTHR20854:SF4">
    <property type="entry name" value="INOSITOL-1-MONOPHOSPHATASE-RELATED"/>
    <property type="match status" value="1"/>
</dbReference>
<evidence type="ECO:0000256" key="7">
    <source>
        <dbReference type="RuleBase" id="RU364068"/>
    </source>
</evidence>
<dbReference type="Gene3D" id="3.30.540.10">
    <property type="entry name" value="Fructose-1,6-Bisphosphatase, subunit A, domain 1"/>
    <property type="match status" value="1"/>
</dbReference>
<comment type="catalytic activity">
    <reaction evidence="1 7">
        <text>a myo-inositol phosphate + H2O = myo-inositol + phosphate</text>
        <dbReference type="Rhea" id="RHEA:24056"/>
        <dbReference type="ChEBI" id="CHEBI:15377"/>
        <dbReference type="ChEBI" id="CHEBI:17268"/>
        <dbReference type="ChEBI" id="CHEBI:43474"/>
        <dbReference type="ChEBI" id="CHEBI:84139"/>
        <dbReference type="EC" id="3.1.3.25"/>
    </reaction>
</comment>
<dbReference type="GeneID" id="86060074"/>
<evidence type="ECO:0000256" key="3">
    <source>
        <dbReference type="ARBA" id="ARBA00022723"/>
    </source>
</evidence>
<dbReference type="GO" id="GO:0006020">
    <property type="term" value="P:inositol metabolic process"/>
    <property type="evidence" value="ECO:0007669"/>
    <property type="project" value="TreeGrafter"/>
</dbReference>
<dbReference type="InterPro" id="IPR022337">
    <property type="entry name" value="Inositol_monophosphatase_SuhB"/>
</dbReference>
<evidence type="ECO:0000256" key="4">
    <source>
        <dbReference type="ARBA" id="ARBA00022801"/>
    </source>
</evidence>
<comment type="similarity">
    <text evidence="7">Belongs to the inositol monophosphatase superfamily.</text>
</comment>
<dbReference type="InterPro" id="IPR033942">
    <property type="entry name" value="IMPase"/>
</dbReference>
<evidence type="ECO:0000256" key="5">
    <source>
        <dbReference type="ARBA" id="ARBA00022842"/>
    </source>
</evidence>
<dbReference type="AlphaFoldDB" id="A0A2V3YC03"/>
<name>A0A2V3YC03_9FIRM</name>
<comment type="cofactor">
    <cofactor evidence="2 6 7">
        <name>Mg(2+)</name>
        <dbReference type="ChEBI" id="CHEBI:18420"/>
    </cofactor>
</comment>
<evidence type="ECO:0000256" key="6">
    <source>
        <dbReference type="PIRSR" id="PIRSR600760-2"/>
    </source>
</evidence>
<dbReference type="GO" id="GO:0007165">
    <property type="term" value="P:signal transduction"/>
    <property type="evidence" value="ECO:0007669"/>
    <property type="project" value="TreeGrafter"/>
</dbReference>
<dbReference type="EMBL" id="QJKD01000002">
    <property type="protein sequence ID" value="PXX55809.1"/>
    <property type="molecule type" value="Genomic_DNA"/>
</dbReference>
<keyword evidence="9" id="KW-1185">Reference proteome</keyword>